<gene>
    <name evidence="2" type="ORF">B0T14DRAFT_569200</name>
</gene>
<dbReference type="AlphaFoldDB" id="A0AA40BXZ9"/>
<accession>A0AA40BXZ9</accession>
<organism evidence="2 3">
    <name type="scientific">Immersiella caudata</name>
    <dbReference type="NCBI Taxonomy" id="314043"/>
    <lineage>
        <taxon>Eukaryota</taxon>
        <taxon>Fungi</taxon>
        <taxon>Dikarya</taxon>
        <taxon>Ascomycota</taxon>
        <taxon>Pezizomycotina</taxon>
        <taxon>Sordariomycetes</taxon>
        <taxon>Sordariomycetidae</taxon>
        <taxon>Sordariales</taxon>
        <taxon>Lasiosphaeriaceae</taxon>
        <taxon>Immersiella</taxon>
    </lineage>
</organism>
<sequence length="646" mass="72919">MASSTVGSSSGPLRQVPIHGRPLLSPAQSQSQINSTTSWQQLRPRALRPSLELLPNELLVPIAAALVPVAPLTTRFALRPAGTWEFRDASHQWADWLASHNSLLAFAQTSRRMAAIARPLLYHTLVIPDAASLVSLILRLQRRPEMRPWIRELTCLANLTGVKTIDDLHREWKRQSGGKWAASHHVGSDATIGLALLENIVLSAPNLKDLLIAFPDHALRDPETRYAGQDLLDDGIGQAMLNYVASDPSASRDEMPFASYLSFLESSKVASLRIYCHREGPARDLSFSRILSDCAVRNLASFTNLRTLELCCSSFGYYSNDEMLLPPLPHIEHLRLYGSHLHEPRLVAICLACTNLQTLLVHFESSSTDEDRDFLPEGKTLSEALLGLAPTLRSLELVTLPEGHYLTRGRERPRKPENHRLTCISDLTKLESLTMDWRGVFGTFGVFEYEDGERLFELLPPSLRDFTLVCEFGTARDWRQGYLANLDVMFHGVDRLCETLSPRLSSLTLAIHSWPATSRFQRRFTRQLDEAQQKCASAGIKFRSIDIHPCYQDEDEPDEGGDEEWEDEGDAGEPGEGIGGEEELELEEEDEASEYYISDDESDPERAARRPDTFGEFIERLGEDHGHTFDELFYAYHEDRWDEYLF</sequence>
<dbReference type="InterPro" id="IPR032675">
    <property type="entry name" value="LRR_dom_sf"/>
</dbReference>
<evidence type="ECO:0000313" key="2">
    <source>
        <dbReference type="EMBL" id="KAK0617719.1"/>
    </source>
</evidence>
<dbReference type="Gene3D" id="3.80.10.10">
    <property type="entry name" value="Ribonuclease Inhibitor"/>
    <property type="match status" value="1"/>
</dbReference>
<dbReference type="Proteomes" id="UP001175000">
    <property type="component" value="Unassembled WGS sequence"/>
</dbReference>
<evidence type="ECO:0000313" key="3">
    <source>
        <dbReference type="Proteomes" id="UP001175000"/>
    </source>
</evidence>
<feature type="compositionally biased region" description="Acidic residues" evidence="1">
    <location>
        <begin position="552"/>
        <end position="603"/>
    </location>
</feature>
<feature type="region of interest" description="Disordered" evidence="1">
    <location>
        <begin position="551"/>
        <end position="611"/>
    </location>
</feature>
<feature type="region of interest" description="Disordered" evidence="1">
    <location>
        <begin position="1"/>
        <end position="41"/>
    </location>
</feature>
<keyword evidence="3" id="KW-1185">Reference proteome</keyword>
<feature type="compositionally biased region" description="Polar residues" evidence="1">
    <location>
        <begin position="26"/>
        <end position="41"/>
    </location>
</feature>
<feature type="compositionally biased region" description="Polar residues" evidence="1">
    <location>
        <begin position="1"/>
        <end position="12"/>
    </location>
</feature>
<reference evidence="2" key="1">
    <citation type="submission" date="2023-06" db="EMBL/GenBank/DDBJ databases">
        <title>Genome-scale phylogeny and comparative genomics of the fungal order Sordariales.</title>
        <authorList>
            <consortium name="Lawrence Berkeley National Laboratory"/>
            <person name="Hensen N."/>
            <person name="Bonometti L."/>
            <person name="Westerberg I."/>
            <person name="Brannstrom I.O."/>
            <person name="Guillou S."/>
            <person name="Cros-Aarteil S."/>
            <person name="Calhoun S."/>
            <person name="Haridas S."/>
            <person name="Kuo A."/>
            <person name="Mondo S."/>
            <person name="Pangilinan J."/>
            <person name="Riley R."/>
            <person name="Labutti K."/>
            <person name="Andreopoulos B."/>
            <person name="Lipzen A."/>
            <person name="Chen C."/>
            <person name="Yanf M."/>
            <person name="Daum C."/>
            <person name="Ng V."/>
            <person name="Clum A."/>
            <person name="Steindorff A."/>
            <person name="Ohm R."/>
            <person name="Martin F."/>
            <person name="Silar P."/>
            <person name="Natvig D."/>
            <person name="Lalanne C."/>
            <person name="Gautier V."/>
            <person name="Ament-Velasquez S.L."/>
            <person name="Kruys A."/>
            <person name="Hutchinson M.I."/>
            <person name="Powell A.J."/>
            <person name="Barry K."/>
            <person name="Miller A.N."/>
            <person name="Grigoriev I.V."/>
            <person name="Debuchy R."/>
            <person name="Gladieux P."/>
            <person name="Thoren M.H."/>
            <person name="Johannesson H."/>
        </authorList>
    </citation>
    <scope>NUCLEOTIDE SEQUENCE</scope>
    <source>
        <strain evidence="2">CBS 606.72</strain>
    </source>
</reference>
<protein>
    <submittedName>
        <fullName evidence="2">Uncharacterized protein</fullName>
    </submittedName>
</protein>
<evidence type="ECO:0000256" key="1">
    <source>
        <dbReference type="SAM" id="MobiDB-lite"/>
    </source>
</evidence>
<comment type="caution">
    <text evidence="2">The sequence shown here is derived from an EMBL/GenBank/DDBJ whole genome shotgun (WGS) entry which is preliminary data.</text>
</comment>
<dbReference type="SUPFAM" id="SSF52047">
    <property type="entry name" value="RNI-like"/>
    <property type="match status" value="1"/>
</dbReference>
<proteinExistence type="predicted"/>
<name>A0AA40BXZ9_9PEZI</name>
<dbReference type="EMBL" id="JAULSU010000005">
    <property type="protein sequence ID" value="KAK0617719.1"/>
    <property type="molecule type" value="Genomic_DNA"/>
</dbReference>